<evidence type="ECO:0000313" key="1">
    <source>
        <dbReference type="EMBL" id="KAH7851106.1"/>
    </source>
</evidence>
<name>A0ACB7YCC9_9ERIC</name>
<protein>
    <submittedName>
        <fullName evidence="1">Uncharacterized protein</fullName>
    </submittedName>
</protein>
<proteinExistence type="predicted"/>
<sequence length="431" mass="48564">MVTLRSAQTLETQENQNTGKIHENGQTQIEETQKKSGYEQYREQRIKENRERMEKLGIFDLSLKFKSVKPTRNYNSSNRKSPKCLSPLLPPSGPTRRSSRLQNVTPISYSEVQRSNKDTSLEDERDLLGEGSRPEVYTDKHEKLLGNTEKSWTLFVDGIGRDGKRIYDPVNGKTCHQCRQKTLGHRTHCSKCGMVQGQFCGDCLYMRYGEHVLEANQNPDWICPVCRGICNCSLCRQAKGWPPTGPLYRKICKLGFKSVAHYLIQTQRSQLDSDKDPGTKLPASAKKSLLFSDVEATSNGSKSPISNDDHPSLVTPKHEENKRDDELKCGTNEEMGFAENEYGGTDIVAKSSQEPSKKSAPISESELSNLEAEGKKEEKLQDMDHKHSDNHFALESSPKLKRKSPHGIAEPNPDSIGGRLRQRRRTGDGQI</sequence>
<gene>
    <name evidence="1" type="ORF">Vadar_007390</name>
</gene>
<dbReference type="EMBL" id="CM037158">
    <property type="protein sequence ID" value="KAH7851106.1"/>
    <property type="molecule type" value="Genomic_DNA"/>
</dbReference>
<accession>A0ACB7YCC9</accession>
<organism evidence="1 2">
    <name type="scientific">Vaccinium darrowii</name>
    <dbReference type="NCBI Taxonomy" id="229202"/>
    <lineage>
        <taxon>Eukaryota</taxon>
        <taxon>Viridiplantae</taxon>
        <taxon>Streptophyta</taxon>
        <taxon>Embryophyta</taxon>
        <taxon>Tracheophyta</taxon>
        <taxon>Spermatophyta</taxon>
        <taxon>Magnoliopsida</taxon>
        <taxon>eudicotyledons</taxon>
        <taxon>Gunneridae</taxon>
        <taxon>Pentapetalae</taxon>
        <taxon>asterids</taxon>
        <taxon>Ericales</taxon>
        <taxon>Ericaceae</taxon>
        <taxon>Vaccinioideae</taxon>
        <taxon>Vaccinieae</taxon>
        <taxon>Vaccinium</taxon>
    </lineage>
</organism>
<dbReference type="Proteomes" id="UP000828048">
    <property type="component" value="Chromosome 8"/>
</dbReference>
<comment type="caution">
    <text evidence="1">The sequence shown here is derived from an EMBL/GenBank/DDBJ whole genome shotgun (WGS) entry which is preliminary data.</text>
</comment>
<keyword evidence="2" id="KW-1185">Reference proteome</keyword>
<evidence type="ECO:0000313" key="2">
    <source>
        <dbReference type="Proteomes" id="UP000828048"/>
    </source>
</evidence>
<reference evidence="1 2" key="1">
    <citation type="journal article" date="2021" name="Hortic Res">
        <title>High-quality reference genome and annotation aids understanding of berry development for evergreen blueberry (Vaccinium darrowii).</title>
        <authorList>
            <person name="Yu J."/>
            <person name="Hulse-Kemp A.M."/>
            <person name="Babiker E."/>
            <person name="Staton M."/>
        </authorList>
    </citation>
    <scope>NUCLEOTIDE SEQUENCE [LARGE SCALE GENOMIC DNA]</scope>
    <source>
        <strain evidence="2">cv. NJ 8807/NJ 8810</strain>
        <tissue evidence="1">Young leaf</tissue>
    </source>
</reference>